<dbReference type="EMBL" id="UYJE01006477">
    <property type="protein sequence ID" value="VDI46271.1"/>
    <property type="molecule type" value="Genomic_DNA"/>
</dbReference>
<sequence length="385" mass="42460">MISNTNGNCRIRIPYLNIDASVAVRVYNDTPYRINSNIIMTTAGIQKKAILVSCDVSVSIYGMSYANVVTEGYLGIPHSGLGCRYIVSSFSSTDMSEFGFVATSNNTFVSILLRFQSHSLVYNGQTYRSGETLNLVISEHETFLLYHSSDLSGTIISSTKPISVFSGCSLSFMNNEYSNHMTEMILPHKHLGRHYIVPVLYNSQCNFRVYADSPLNFTVMQGNISQTEIKHLTTGQFIEVTNYKPTTIRSTTGILVQLYCDTNGPSYDSVMVTLPAIQHFKASYKFVAVSDFPPGYQPNSYYITVIIQTNAIDGLQFDGVSSLSFIQASSIGMSGQSYSILIKDISKGLHTITQVNNVPFGLIINGKTKHQGYAYPAGFLFNSGV</sequence>
<evidence type="ECO:0000313" key="2">
    <source>
        <dbReference type="EMBL" id="VDI46271.1"/>
    </source>
</evidence>
<feature type="domain" description="IgGFc-binding protein N-terminal" evidence="1">
    <location>
        <begin position="73"/>
        <end position="366"/>
    </location>
</feature>
<reference evidence="2" key="1">
    <citation type="submission" date="2018-11" db="EMBL/GenBank/DDBJ databases">
        <authorList>
            <person name="Alioto T."/>
            <person name="Alioto T."/>
        </authorList>
    </citation>
    <scope>NUCLEOTIDE SEQUENCE</scope>
</reference>
<dbReference type="AlphaFoldDB" id="A0A8B6FBR3"/>
<dbReference type="PANTHER" id="PTHR46534">
    <property type="entry name" value="IGGFC_BINDING DOMAIN-CONTAINING PROTEIN"/>
    <property type="match status" value="1"/>
</dbReference>
<comment type="caution">
    <text evidence="2">The sequence shown here is derived from an EMBL/GenBank/DDBJ whole genome shotgun (WGS) entry which is preliminary data.</text>
</comment>
<protein>
    <recommendedName>
        <fullName evidence="1">IgGFc-binding protein N-terminal domain-containing protein</fullName>
    </recommendedName>
</protein>
<proteinExistence type="predicted"/>
<evidence type="ECO:0000259" key="1">
    <source>
        <dbReference type="Pfam" id="PF17517"/>
    </source>
</evidence>
<name>A0A8B6FBR3_MYTGA</name>
<dbReference type="Pfam" id="PF17517">
    <property type="entry name" value="IgGFc_binding"/>
    <property type="match status" value="1"/>
</dbReference>
<dbReference type="OrthoDB" id="6086464at2759"/>
<keyword evidence="3" id="KW-1185">Reference proteome</keyword>
<dbReference type="Proteomes" id="UP000596742">
    <property type="component" value="Unassembled WGS sequence"/>
</dbReference>
<evidence type="ECO:0000313" key="3">
    <source>
        <dbReference type="Proteomes" id="UP000596742"/>
    </source>
</evidence>
<organism evidence="2 3">
    <name type="scientific">Mytilus galloprovincialis</name>
    <name type="common">Mediterranean mussel</name>
    <dbReference type="NCBI Taxonomy" id="29158"/>
    <lineage>
        <taxon>Eukaryota</taxon>
        <taxon>Metazoa</taxon>
        <taxon>Spiralia</taxon>
        <taxon>Lophotrochozoa</taxon>
        <taxon>Mollusca</taxon>
        <taxon>Bivalvia</taxon>
        <taxon>Autobranchia</taxon>
        <taxon>Pteriomorphia</taxon>
        <taxon>Mytilida</taxon>
        <taxon>Mytiloidea</taxon>
        <taxon>Mytilidae</taxon>
        <taxon>Mytilinae</taxon>
        <taxon>Mytilus</taxon>
    </lineage>
</organism>
<gene>
    <name evidence="2" type="ORF">MGAL_10B003797</name>
</gene>
<dbReference type="PANTHER" id="PTHR46534:SF1">
    <property type="entry name" value="IGGFC-BINDING PROTEIN N-TERMINAL DOMAIN-CONTAINING PROTEIN"/>
    <property type="match status" value="1"/>
</dbReference>
<dbReference type="InterPro" id="IPR035234">
    <property type="entry name" value="IgGFc-bd_N"/>
</dbReference>
<accession>A0A8B6FBR3</accession>